<dbReference type="InterPro" id="IPR012910">
    <property type="entry name" value="Plug_dom"/>
</dbReference>
<dbReference type="NCBIfam" id="TIGR04057">
    <property type="entry name" value="SusC_RagA_signa"/>
    <property type="match status" value="1"/>
</dbReference>
<gene>
    <name evidence="13" type="ORF">C1637_11295</name>
    <name evidence="12" type="ORF">EG342_02645</name>
</gene>
<dbReference type="InterPro" id="IPR000531">
    <property type="entry name" value="Beta-barrel_TonB"/>
</dbReference>
<reference evidence="13 14" key="1">
    <citation type="submission" date="2018-01" db="EMBL/GenBank/DDBJ databases">
        <title>Draft genome sequences of Chryseobacterium lactis NCTC11390, Chryseobacterium oncorhynchi 701B-08, and Chryseobacterium viscerum 687B-08.</title>
        <authorList>
            <person name="Jeong J.-J."/>
            <person name="Lee Y.J."/>
            <person name="Park B."/>
            <person name="Choi I.-G."/>
            <person name="Kim K.D."/>
        </authorList>
    </citation>
    <scope>NUCLEOTIDE SEQUENCE [LARGE SCALE GENOMIC DNA]</scope>
    <source>
        <strain evidence="13 14">NCTC11390</strain>
    </source>
</reference>
<evidence type="ECO:0000256" key="9">
    <source>
        <dbReference type="RuleBase" id="RU003357"/>
    </source>
</evidence>
<evidence type="ECO:0000259" key="11">
    <source>
        <dbReference type="Pfam" id="PF07715"/>
    </source>
</evidence>
<evidence type="ECO:0000313" key="13">
    <source>
        <dbReference type="EMBL" id="PNW13403.1"/>
    </source>
</evidence>
<reference evidence="12 15" key="2">
    <citation type="submission" date="2018-11" db="EMBL/GenBank/DDBJ databases">
        <title>Proposal to divide the Flavobacteriaceae and reorganize its genera based on Amino Acid Identity values calculated from whole genome sequences.</title>
        <authorList>
            <person name="Nicholson A.C."/>
            <person name="Gulvik C.A."/>
            <person name="Whitney A.M."/>
            <person name="Humrighouse B.W."/>
            <person name="Bell M."/>
            <person name="Holmes B."/>
            <person name="Steigerwalt A.G."/>
            <person name="Villarma A."/>
            <person name="Sheth M."/>
            <person name="Batra D."/>
            <person name="Pryor J."/>
            <person name="Bernardet J.-F."/>
            <person name="Hugo C."/>
            <person name="Kampfer P."/>
            <person name="Newman J."/>
            <person name="McQuiston J.R."/>
        </authorList>
    </citation>
    <scope>NUCLEOTIDE SEQUENCE [LARGE SCALE GENOMIC DNA]</scope>
    <source>
        <strain evidence="12 15">KC_1864</strain>
    </source>
</reference>
<evidence type="ECO:0000256" key="6">
    <source>
        <dbReference type="ARBA" id="ARBA00023136"/>
    </source>
</evidence>
<dbReference type="InterPro" id="IPR023996">
    <property type="entry name" value="TonB-dep_OMP_SusC/RagA"/>
</dbReference>
<dbReference type="Proteomes" id="UP000236262">
    <property type="component" value="Unassembled WGS sequence"/>
</dbReference>
<comment type="subcellular location">
    <subcellularLocation>
        <location evidence="1 8">Cell outer membrane</location>
        <topology evidence="1 8">Multi-pass membrane protein</topology>
    </subcellularLocation>
</comment>
<dbReference type="AlphaFoldDB" id="A0A3G6RNJ6"/>
<feature type="domain" description="TonB-dependent receptor plug" evidence="11">
    <location>
        <begin position="163"/>
        <end position="272"/>
    </location>
</feature>
<keyword evidence="3 8" id="KW-1134">Transmembrane beta strand</keyword>
<dbReference type="Proteomes" id="UP000279972">
    <property type="component" value="Chromosome"/>
</dbReference>
<dbReference type="InterPro" id="IPR037066">
    <property type="entry name" value="Plug_dom_sf"/>
</dbReference>
<evidence type="ECO:0000256" key="4">
    <source>
        <dbReference type="ARBA" id="ARBA00022692"/>
    </source>
</evidence>
<dbReference type="RefSeq" id="WP_103291840.1">
    <property type="nucleotide sequence ID" value="NZ_CP033924.1"/>
</dbReference>
<evidence type="ECO:0000256" key="8">
    <source>
        <dbReference type="PROSITE-ProRule" id="PRU01360"/>
    </source>
</evidence>
<dbReference type="GO" id="GO:0009279">
    <property type="term" value="C:cell outer membrane"/>
    <property type="evidence" value="ECO:0007669"/>
    <property type="project" value="UniProtKB-SubCell"/>
</dbReference>
<dbReference type="EMBL" id="PPEH01000004">
    <property type="protein sequence ID" value="PNW13403.1"/>
    <property type="molecule type" value="Genomic_DNA"/>
</dbReference>
<sequence>MKRKFILWRQQFYSNKALPAVFFLTLCPIYGKTYYGIVNDNKVDNFYTKESFSTVRRFSFPILKEISGVVVDETGKPVSNAKIVVKGTNIKTITNEKGAFTIDADVLDTLIVTASGYSDKEILVKANTTAFQIELSSVSSKNIGDKTNDIDEVVVVGFGKQKKENITGSISTVSEKAIEGRPINNAIQALQGTASGLNFNLGNGGGQLDNALSFTIRGSGIIGDKMSSSPLVLIDGVEGDLKSLNPRDIASISVLKDASSASIYGSRAPFGVVLVTTKTGRPGKPTITYDLMTRFSSPLLQPSMMDSESFAYYFNDAAKNAGQNPVFTPEVIQKIKDYKAGKNYGTEWNPEGQYWRTYDQGFANVNWFKEFYKRWVPSTENNLSIRGGAEKINYYFSANWLGTDGLMRYNPDRMDRYTLNGKINAQLLPFLRLNYSTRFTRTDYKSPAYMSGLFYHNVARRWPTNPVKDPFGNYMSGNEIQELQNSNRKNQEDILTQQVAFIFNPVKNWETRAEFNYITTNTFTNSSYLPIYRYDGNGTAIPAGYDAGVGDGLNKPGSSLVKENALRRNFFNTNIYSTYETQLNNHYFKAMLGMQSELNKVQEFRASRDMLYSPNVIAIDATYGNTPGVGGSRGHWSTFGAFGRLNYNYKQRYLVEVNGRYDGTSRFLRDQRWNFYPSFSVGWNMAKEDFWGKMGRFAQAVNDLKFRFSYGSLGNQNTDKIGWYPFFQTMPVGANDGYWLINGQRTNTAYAPGMVSRSLTWERVTTWNYGLDFTAFNNRLNFKFDYFKRKTFDMVAPAPALPATLGTTVPDMNNADMESKGFELEVGWKGKIGQDFNYSINGMLSDNRQKVTRYNNETGNLDYYYAGRYFGEIWGYTTRGIAKTDEEMKEWLKNHNQDRLGSNWGAGDIMYEDTNGDGKIDNGKNTLSDPGDRRIIGNSTPRYNFGLNINMDYKGFDLNIFFQGVGKRDINIGAEPYFIGANVGLWQSTAFTEHMNYFRPANTDSPFGPNVDSYYPRPIFDYGTKNFEPQTRWIQNAAYIRLKNIQLGYSLPAEMLKSLGINHLRIYLSAENVFTITKMSKIFDPETINGAWGKGKVYPLSRVISTGITLIF</sequence>
<evidence type="ECO:0000259" key="10">
    <source>
        <dbReference type="Pfam" id="PF00593"/>
    </source>
</evidence>
<dbReference type="OrthoDB" id="9768177at2"/>
<dbReference type="KEGG" id="clac:EG342_02645"/>
<organism evidence="13 14">
    <name type="scientific">Chryseobacterium lactis</name>
    <dbReference type="NCBI Taxonomy" id="1241981"/>
    <lineage>
        <taxon>Bacteria</taxon>
        <taxon>Pseudomonadati</taxon>
        <taxon>Bacteroidota</taxon>
        <taxon>Flavobacteriia</taxon>
        <taxon>Flavobacteriales</taxon>
        <taxon>Weeksellaceae</taxon>
        <taxon>Chryseobacterium group</taxon>
        <taxon>Chryseobacterium</taxon>
    </lineage>
</organism>
<keyword evidence="6 8" id="KW-0472">Membrane</keyword>
<evidence type="ECO:0000256" key="3">
    <source>
        <dbReference type="ARBA" id="ARBA00022452"/>
    </source>
</evidence>
<protein>
    <submittedName>
        <fullName evidence="13">SusC/RagA family protein</fullName>
    </submittedName>
    <submittedName>
        <fullName evidence="12">TonB-dependent receptor</fullName>
    </submittedName>
</protein>
<dbReference type="Gene3D" id="2.40.170.20">
    <property type="entry name" value="TonB-dependent receptor, beta-barrel domain"/>
    <property type="match status" value="1"/>
</dbReference>
<keyword evidence="7 8" id="KW-0998">Cell outer membrane</keyword>
<comment type="similarity">
    <text evidence="8 9">Belongs to the TonB-dependent receptor family.</text>
</comment>
<dbReference type="EMBL" id="CP033924">
    <property type="protein sequence ID" value="AZA80876.1"/>
    <property type="molecule type" value="Genomic_DNA"/>
</dbReference>
<evidence type="ECO:0000313" key="15">
    <source>
        <dbReference type="Proteomes" id="UP000279972"/>
    </source>
</evidence>
<dbReference type="Pfam" id="PF13715">
    <property type="entry name" value="CarbopepD_reg_2"/>
    <property type="match status" value="1"/>
</dbReference>
<dbReference type="Gene3D" id="2.170.130.10">
    <property type="entry name" value="TonB-dependent receptor, plug domain"/>
    <property type="match status" value="1"/>
</dbReference>
<evidence type="ECO:0000256" key="2">
    <source>
        <dbReference type="ARBA" id="ARBA00022448"/>
    </source>
</evidence>
<dbReference type="InterPro" id="IPR036942">
    <property type="entry name" value="Beta-barrel_TonB_sf"/>
</dbReference>
<dbReference type="InterPro" id="IPR008969">
    <property type="entry name" value="CarboxyPept-like_regulatory"/>
</dbReference>
<evidence type="ECO:0000313" key="12">
    <source>
        <dbReference type="EMBL" id="AZA80876.1"/>
    </source>
</evidence>
<evidence type="ECO:0000313" key="14">
    <source>
        <dbReference type="Proteomes" id="UP000236262"/>
    </source>
</evidence>
<dbReference type="SUPFAM" id="SSF49464">
    <property type="entry name" value="Carboxypeptidase regulatory domain-like"/>
    <property type="match status" value="1"/>
</dbReference>
<dbReference type="InterPro" id="IPR023997">
    <property type="entry name" value="TonB-dep_OMP_SusC/RagA_CS"/>
</dbReference>
<feature type="domain" description="TonB-dependent receptor-like beta-barrel" evidence="10">
    <location>
        <begin position="455"/>
        <end position="1073"/>
    </location>
</feature>
<name>A0A3G6RNJ6_CHRLC</name>
<evidence type="ECO:0000256" key="5">
    <source>
        <dbReference type="ARBA" id="ARBA00023077"/>
    </source>
</evidence>
<dbReference type="PROSITE" id="PS52016">
    <property type="entry name" value="TONB_DEPENDENT_REC_3"/>
    <property type="match status" value="1"/>
</dbReference>
<dbReference type="NCBIfam" id="TIGR04056">
    <property type="entry name" value="OMP_RagA_SusC"/>
    <property type="match status" value="1"/>
</dbReference>
<dbReference type="Pfam" id="PF00593">
    <property type="entry name" value="TonB_dep_Rec_b-barrel"/>
    <property type="match status" value="1"/>
</dbReference>
<dbReference type="Gene3D" id="2.60.40.1120">
    <property type="entry name" value="Carboxypeptidase-like, regulatory domain"/>
    <property type="match status" value="1"/>
</dbReference>
<dbReference type="Pfam" id="PF07715">
    <property type="entry name" value="Plug"/>
    <property type="match status" value="1"/>
</dbReference>
<dbReference type="InterPro" id="IPR039426">
    <property type="entry name" value="TonB-dep_rcpt-like"/>
</dbReference>
<keyword evidence="12" id="KW-0675">Receptor</keyword>
<keyword evidence="15" id="KW-1185">Reference proteome</keyword>
<evidence type="ECO:0000256" key="1">
    <source>
        <dbReference type="ARBA" id="ARBA00004571"/>
    </source>
</evidence>
<proteinExistence type="inferred from homology"/>
<dbReference type="SUPFAM" id="SSF56935">
    <property type="entry name" value="Porins"/>
    <property type="match status" value="1"/>
</dbReference>
<accession>A0A3G6RNJ6</accession>
<keyword evidence="5 9" id="KW-0798">TonB box</keyword>
<keyword evidence="2 8" id="KW-0813">Transport</keyword>
<evidence type="ECO:0000256" key="7">
    <source>
        <dbReference type="ARBA" id="ARBA00023237"/>
    </source>
</evidence>
<keyword evidence="4 8" id="KW-0812">Transmembrane</keyword>